<feature type="region of interest" description="Disordered" evidence="1">
    <location>
        <begin position="76"/>
        <end position="104"/>
    </location>
</feature>
<protein>
    <submittedName>
        <fullName evidence="2">Uncharacterized protein</fullName>
    </submittedName>
</protein>
<evidence type="ECO:0000313" key="2">
    <source>
        <dbReference type="EMBL" id="THU97289.1"/>
    </source>
</evidence>
<proteinExistence type="predicted"/>
<evidence type="ECO:0000256" key="1">
    <source>
        <dbReference type="SAM" id="MobiDB-lite"/>
    </source>
</evidence>
<gene>
    <name evidence="2" type="ORF">K435DRAFT_796594</name>
</gene>
<keyword evidence="3" id="KW-1185">Reference proteome</keyword>
<reference evidence="2 3" key="1">
    <citation type="journal article" date="2019" name="Nat. Ecol. Evol.">
        <title>Megaphylogeny resolves global patterns of mushroom evolution.</title>
        <authorList>
            <person name="Varga T."/>
            <person name="Krizsan K."/>
            <person name="Foldi C."/>
            <person name="Dima B."/>
            <person name="Sanchez-Garcia M."/>
            <person name="Sanchez-Ramirez S."/>
            <person name="Szollosi G.J."/>
            <person name="Szarkandi J.G."/>
            <person name="Papp V."/>
            <person name="Albert L."/>
            <person name="Andreopoulos W."/>
            <person name="Angelini C."/>
            <person name="Antonin V."/>
            <person name="Barry K.W."/>
            <person name="Bougher N.L."/>
            <person name="Buchanan P."/>
            <person name="Buyck B."/>
            <person name="Bense V."/>
            <person name="Catcheside P."/>
            <person name="Chovatia M."/>
            <person name="Cooper J."/>
            <person name="Damon W."/>
            <person name="Desjardin D."/>
            <person name="Finy P."/>
            <person name="Geml J."/>
            <person name="Haridas S."/>
            <person name="Hughes K."/>
            <person name="Justo A."/>
            <person name="Karasinski D."/>
            <person name="Kautmanova I."/>
            <person name="Kiss B."/>
            <person name="Kocsube S."/>
            <person name="Kotiranta H."/>
            <person name="LaButti K.M."/>
            <person name="Lechner B.E."/>
            <person name="Liimatainen K."/>
            <person name="Lipzen A."/>
            <person name="Lukacs Z."/>
            <person name="Mihaltcheva S."/>
            <person name="Morgado L.N."/>
            <person name="Niskanen T."/>
            <person name="Noordeloos M.E."/>
            <person name="Ohm R.A."/>
            <person name="Ortiz-Santana B."/>
            <person name="Ovrebo C."/>
            <person name="Racz N."/>
            <person name="Riley R."/>
            <person name="Savchenko A."/>
            <person name="Shiryaev A."/>
            <person name="Soop K."/>
            <person name="Spirin V."/>
            <person name="Szebenyi C."/>
            <person name="Tomsovsky M."/>
            <person name="Tulloss R.E."/>
            <person name="Uehling J."/>
            <person name="Grigoriev I.V."/>
            <person name="Vagvolgyi C."/>
            <person name="Papp T."/>
            <person name="Martin F.M."/>
            <person name="Miettinen O."/>
            <person name="Hibbett D.S."/>
            <person name="Nagy L.G."/>
        </authorList>
    </citation>
    <scope>NUCLEOTIDE SEQUENCE [LARGE SCALE GENOMIC DNA]</scope>
    <source>
        <strain evidence="2 3">CBS 962.96</strain>
    </source>
</reference>
<name>A0A4S8M4Z7_DENBC</name>
<accession>A0A4S8M4Z7</accession>
<sequence>MAGNARTANYTVITRLDDGKSREQGRGQMNGWVLGCGVMDVVVEMSSSCSSLMTSTGSTNTLDTCISEYKPVYPFGYAPKTSEGTGKTEENDERKDDDDRCHIPKREVGKGTLDLVGNSAFPGDCWWKLK</sequence>
<evidence type="ECO:0000313" key="3">
    <source>
        <dbReference type="Proteomes" id="UP000297245"/>
    </source>
</evidence>
<dbReference type="EMBL" id="ML179158">
    <property type="protein sequence ID" value="THU97289.1"/>
    <property type="molecule type" value="Genomic_DNA"/>
</dbReference>
<feature type="compositionally biased region" description="Basic and acidic residues" evidence="1">
    <location>
        <begin position="86"/>
        <end position="104"/>
    </location>
</feature>
<dbReference type="Proteomes" id="UP000297245">
    <property type="component" value="Unassembled WGS sequence"/>
</dbReference>
<dbReference type="AlphaFoldDB" id="A0A4S8M4Z7"/>
<organism evidence="2 3">
    <name type="scientific">Dendrothele bispora (strain CBS 962.96)</name>
    <dbReference type="NCBI Taxonomy" id="1314807"/>
    <lineage>
        <taxon>Eukaryota</taxon>
        <taxon>Fungi</taxon>
        <taxon>Dikarya</taxon>
        <taxon>Basidiomycota</taxon>
        <taxon>Agaricomycotina</taxon>
        <taxon>Agaricomycetes</taxon>
        <taxon>Agaricomycetidae</taxon>
        <taxon>Agaricales</taxon>
        <taxon>Agaricales incertae sedis</taxon>
        <taxon>Dendrothele</taxon>
    </lineage>
</organism>